<reference evidence="2 3" key="2">
    <citation type="submission" date="2018-11" db="EMBL/GenBank/DDBJ databases">
        <authorList>
            <consortium name="Pathogen Informatics"/>
        </authorList>
    </citation>
    <scope>NUCLEOTIDE SEQUENCE [LARGE SCALE GENOMIC DNA]</scope>
</reference>
<dbReference type="PANTHER" id="PTHR38627">
    <property type="entry name" value="GA BINDING AND ACTIVATING AND SPK (SPK) DOMAIN CONTAINING-RELATED"/>
    <property type="match status" value="1"/>
</dbReference>
<evidence type="ECO:0000313" key="3">
    <source>
        <dbReference type="Proteomes" id="UP000271162"/>
    </source>
</evidence>
<dbReference type="AlphaFoldDB" id="A0A0N4Y8V1"/>
<evidence type="ECO:0000313" key="4">
    <source>
        <dbReference type="WBParaSite" id="NBR_0001268201-mRNA-1"/>
    </source>
</evidence>
<sequence length="415" mass="47604">MDPAADEPKGLRIWKQYIEEKKVKRSVDSLTTRFRRHMINNLHRADLECRVMMFLYSRLKLKMDENIKTALELKFSVEIIFDKYGFVKSFQRANKMSSSKGVPEQRQERDLGASSSKAAIENSPAESIVEVSDNSPRMRRTSLNFTQEVKESMMESRYLTRYGSEKRREDNPSAEDCSSTPSIEESFEESEVLENASCAHEDVPAQVECEVLSPESAEPVRNEPPATPTNDDGEEDNSTANWRSEEEALALTKEWEDRMSNSNIFSEYEIPSSYAERAKASVDRVQKILWRSCSSLAKYELELKRIEDIVGKELEGHKRQRKQSTERTIERASNGEIFLPLSRSDSSQVPPLLRKRKLMDILSAIWPHLVALTSQEIIGRLEKMEDSATLLPDEYDNIMDGIKDTLTKNMGILQQ</sequence>
<dbReference type="WBParaSite" id="NBR_0001268201-mRNA-1">
    <property type="protein sequence ID" value="NBR_0001268201-mRNA-1"/>
    <property type="gene ID" value="NBR_0001268201"/>
</dbReference>
<dbReference type="PANTHER" id="PTHR38627:SF2">
    <property type="entry name" value="DOUBLE-STRAND TELOMERIC DNA-BINDING PROTEINS 1-RELATED"/>
    <property type="match status" value="1"/>
</dbReference>
<feature type="region of interest" description="Disordered" evidence="1">
    <location>
        <begin position="156"/>
        <end position="195"/>
    </location>
</feature>
<feature type="region of interest" description="Disordered" evidence="1">
    <location>
        <begin position="95"/>
        <end position="138"/>
    </location>
</feature>
<protein>
    <submittedName>
        <fullName evidence="4">SPK domain-containing protein</fullName>
    </submittedName>
</protein>
<dbReference type="InterPro" id="IPR053367">
    <property type="entry name" value="G-alpha_activating_GEF"/>
</dbReference>
<evidence type="ECO:0000313" key="2">
    <source>
        <dbReference type="EMBL" id="VDL76272.1"/>
    </source>
</evidence>
<keyword evidence="3" id="KW-1185">Reference proteome</keyword>
<feature type="region of interest" description="Disordered" evidence="1">
    <location>
        <begin position="212"/>
        <end position="241"/>
    </location>
</feature>
<accession>A0A0N4Y8V1</accession>
<organism evidence="4">
    <name type="scientific">Nippostrongylus brasiliensis</name>
    <name type="common">Rat hookworm</name>
    <dbReference type="NCBI Taxonomy" id="27835"/>
    <lineage>
        <taxon>Eukaryota</taxon>
        <taxon>Metazoa</taxon>
        <taxon>Ecdysozoa</taxon>
        <taxon>Nematoda</taxon>
        <taxon>Chromadorea</taxon>
        <taxon>Rhabditida</taxon>
        <taxon>Rhabditina</taxon>
        <taxon>Rhabditomorpha</taxon>
        <taxon>Strongyloidea</taxon>
        <taxon>Heligmosomidae</taxon>
        <taxon>Nippostrongylus</taxon>
    </lineage>
</organism>
<dbReference type="EMBL" id="UYSL01020825">
    <property type="protein sequence ID" value="VDL76272.1"/>
    <property type="molecule type" value="Genomic_DNA"/>
</dbReference>
<gene>
    <name evidence="2" type="ORF">NBR_LOCUS12683</name>
</gene>
<dbReference type="Proteomes" id="UP000271162">
    <property type="component" value="Unassembled WGS sequence"/>
</dbReference>
<reference evidence="4" key="1">
    <citation type="submission" date="2017-02" db="UniProtKB">
        <authorList>
            <consortium name="WormBaseParasite"/>
        </authorList>
    </citation>
    <scope>IDENTIFICATION</scope>
</reference>
<name>A0A0N4Y8V1_NIPBR</name>
<proteinExistence type="predicted"/>
<evidence type="ECO:0000256" key="1">
    <source>
        <dbReference type="SAM" id="MobiDB-lite"/>
    </source>
</evidence>